<sequence>MVSLHRLVAALASLYCCAQGLATRAQSAQLTVVDPGKREAIQDLVTWDSHSLFVRGERIMFYSGEFHPFRLPVPGLWRDILQKIKALGYTGVSFYVDWRLHEGNPGEFSADGVFAWEPLFEAASEVGLYLLARPGPYINAEVAGGGFPGWLQREQEMLRTNGSFVDATKNYVSKIGKIIADAQITNGGPVIAFQAENEYTFGASWVRWPDVEYIDTVNELFRDAGIVVPFINNEAAAIGLFVPGEPGGPDIYGHDSYPIGWTCSQPENWTVGGLPTNFRDLHLEQSPETPYAIPEFQGGAIAYWGGSWDLEDCATFIGPEAERMFYKNDISFGITIFNLYMTYGGTNWGNLGQPGAYTSYDYGAVIKEDRTLVREKYVEAKLLAQFIKASPAYLEATPGNLTNTTYTSTTAISTTPIFGNTTNFYVTRHSDYTSRDSTDYTFTVPTSVGNVTIPQLGGTLTLNGRDSKIHVTDYDVGGHNLVYSSADIYTHGATGEKRVLILYAAAGETHEFAFPAKLGKPTVEGDSSTVKIETVGSAIAVQWEVTQERKVLHYGSNLDVYLLWRNEAFNYWVLEHEPASPVGNYTAQNKESVIANAGYLLRTATKTGTSLYLTGDLNATSPLEIIAGLPGSNNIYFNGAKVPGVKSANGRLSATLTYSPPTLDIPDLLSLEWKYIDSLPEIQESYDDSAWTKADQANTSNTARDDLGNVLTLKTPTSLISGDYGYHTGSLIYRGHFTASGNESSLRLTTQGGSGFGHSVWLNSTYLGSFNGAGTPGGYNQTISLAPGTLSRGKDYVITVLIDHMGEETNWTPGYDTMKTPRGILNYTLDGHAQSDVAWKITGNLGGEQYLDQARGPLNEGALFAERQGFHLPQPPSDGWEARNPIEEGIGAAGVGFFATSFDLDVPSGWDVPVAFVFANTTAADGGGPADFRVQLFVNGYQFGKYINNLGPQTSFPVPQGILNYSGTNYVSITLWSQEESGVRLGGLQLVADAVIQSGMSDPGLSPMPAWEAREGAY</sequence>
<keyword evidence="6" id="KW-0325">Glycoprotein</keyword>
<feature type="domain" description="Beta-galactosidase" evidence="11">
    <location>
        <begin position="393"/>
        <end position="571"/>
    </location>
</feature>
<keyword evidence="7 8" id="KW-0326">Glycosidase</keyword>
<evidence type="ECO:0000256" key="6">
    <source>
        <dbReference type="ARBA" id="ARBA00023180"/>
    </source>
</evidence>
<evidence type="ECO:0000256" key="3">
    <source>
        <dbReference type="ARBA" id="ARBA00012756"/>
    </source>
</evidence>
<evidence type="ECO:0000256" key="10">
    <source>
        <dbReference type="SAM" id="SignalP"/>
    </source>
</evidence>
<dbReference type="Pfam" id="PF01301">
    <property type="entry name" value="Glyco_hydro_35"/>
    <property type="match status" value="1"/>
</dbReference>
<dbReference type="InterPro" id="IPR031330">
    <property type="entry name" value="Gly_Hdrlase_35_cat"/>
</dbReference>
<dbReference type="Gene3D" id="2.60.390.10">
    <property type="entry name" value="Beta-galactosidase, domain 3"/>
    <property type="match status" value="1"/>
</dbReference>
<evidence type="ECO:0000256" key="4">
    <source>
        <dbReference type="ARBA" id="ARBA00022729"/>
    </source>
</evidence>
<evidence type="ECO:0000256" key="7">
    <source>
        <dbReference type="ARBA" id="ARBA00023295"/>
    </source>
</evidence>
<accession>A0ABR3Y8C7</accession>
<feature type="signal peptide" evidence="10">
    <location>
        <begin position="1"/>
        <end position="22"/>
    </location>
</feature>
<comment type="similarity">
    <text evidence="2 9">Belongs to the glycosyl hydrolase 35 family.</text>
</comment>
<dbReference type="InterPro" id="IPR025972">
    <property type="entry name" value="BetaGal_dom3"/>
</dbReference>
<dbReference type="InterPro" id="IPR018954">
    <property type="entry name" value="Betagal_dom2"/>
</dbReference>
<dbReference type="InterPro" id="IPR001944">
    <property type="entry name" value="Glycoside_Hdrlase_35"/>
</dbReference>
<dbReference type="Pfam" id="PF13363">
    <property type="entry name" value="BetaGal_dom3"/>
    <property type="match status" value="1"/>
</dbReference>
<evidence type="ECO:0000256" key="9">
    <source>
        <dbReference type="RuleBase" id="RU003679"/>
    </source>
</evidence>
<dbReference type="Gene3D" id="2.60.120.260">
    <property type="entry name" value="Galactose-binding domain-like"/>
    <property type="match status" value="2"/>
</dbReference>
<dbReference type="Pfam" id="PF13364">
    <property type="entry name" value="BetaGal_ABD2"/>
    <property type="match status" value="2"/>
</dbReference>
<proteinExistence type="inferred from homology"/>
<dbReference type="InterPro" id="IPR019801">
    <property type="entry name" value="Glyco_hydro_35_CS"/>
</dbReference>
<dbReference type="Pfam" id="PF10435">
    <property type="entry name" value="BetaGal_dom2"/>
    <property type="match status" value="1"/>
</dbReference>
<dbReference type="SUPFAM" id="SSF49785">
    <property type="entry name" value="Galactose-binding domain-like"/>
    <property type="match status" value="2"/>
</dbReference>
<keyword evidence="5 8" id="KW-0378">Hydrolase</keyword>
<dbReference type="EMBL" id="JAWRVE010000001">
    <property type="protein sequence ID" value="KAL1884023.1"/>
    <property type="molecule type" value="Genomic_DNA"/>
</dbReference>
<evidence type="ECO:0000256" key="5">
    <source>
        <dbReference type="ARBA" id="ARBA00022801"/>
    </source>
</evidence>
<dbReference type="InterPro" id="IPR036833">
    <property type="entry name" value="BetaGal_dom3_sf"/>
</dbReference>
<dbReference type="PRINTS" id="PR00742">
    <property type="entry name" value="GLHYDRLASE35"/>
</dbReference>
<comment type="caution">
    <text evidence="12">The sequence shown here is derived from an EMBL/GenBank/DDBJ whole genome shotgun (WGS) entry which is preliminary data.</text>
</comment>
<dbReference type="PANTHER" id="PTHR23421">
    <property type="entry name" value="BETA-GALACTOSIDASE RELATED"/>
    <property type="match status" value="1"/>
</dbReference>
<protein>
    <recommendedName>
        <fullName evidence="3 8">Beta-galactosidase</fullName>
        <ecNumber evidence="3 8">3.2.1.23</ecNumber>
    </recommendedName>
</protein>
<gene>
    <name evidence="12" type="ORF">Daus18300_000132</name>
</gene>
<evidence type="ECO:0000256" key="2">
    <source>
        <dbReference type="ARBA" id="ARBA00009809"/>
    </source>
</evidence>
<dbReference type="Gene3D" id="2.102.20.10">
    <property type="entry name" value="Beta-galactosidase, domain 2"/>
    <property type="match status" value="1"/>
</dbReference>
<name>A0ABR3Y8C7_9PEZI</name>
<evidence type="ECO:0000313" key="12">
    <source>
        <dbReference type="EMBL" id="KAL1884023.1"/>
    </source>
</evidence>
<dbReference type="PROSITE" id="PS01182">
    <property type="entry name" value="GLYCOSYL_HYDROL_F35"/>
    <property type="match status" value="1"/>
</dbReference>
<dbReference type="InterPro" id="IPR037110">
    <property type="entry name" value="Betagal_dom2_sf"/>
</dbReference>
<evidence type="ECO:0000259" key="11">
    <source>
        <dbReference type="SMART" id="SM01029"/>
    </source>
</evidence>
<keyword evidence="4 10" id="KW-0732">Signal</keyword>
<keyword evidence="13" id="KW-1185">Reference proteome</keyword>
<dbReference type="SUPFAM" id="SSF51445">
    <property type="entry name" value="(Trans)glycosidases"/>
    <property type="match status" value="1"/>
</dbReference>
<dbReference type="Gene3D" id="3.20.20.80">
    <property type="entry name" value="Glycosidases"/>
    <property type="match status" value="1"/>
</dbReference>
<evidence type="ECO:0000313" key="13">
    <source>
        <dbReference type="Proteomes" id="UP001583177"/>
    </source>
</evidence>
<dbReference type="InterPro" id="IPR008979">
    <property type="entry name" value="Galactose-bd-like_sf"/>
</dbReference>
<organism evidence="12 13">
    <name type="scientific">Diaporthe australafricana</name>
    <dbReference type="NCBI Taxonomy" id="127596"/>
    <lineage>
        <taxon>Eukaryota</taxon>
        <taxon>Fungi</taxon>
        <taxon>Dikarya</taxon>
        <taxon>Ascomycota</taxon>
        <taxon>Pezizomycotina</taxon>
        <taxon>Sordariomycetes</taxon>
        <taxon>Sordariomycetidae</taxon>
        <taxon>Diaporthales</taxon>
        <taxon>Diaporthaceae</taxon>
        <taxon>Diaporthe</taxon>
    </lineage>
</organism>
<evidence type="ECO:0000256" key="1">
    <source>
        <dbReference type="ARBA" id="ARBA00001412"/>
    </source>
</evidence>
<dbReference type="InterPro" id="IPR025300">
    <property type="entry name" value="BetaGal_jelly_roll_dom"/>
</dbReference>
<dbReference type="SUPFAM" id="SSF117100">
    <property type="entry name" value="Beta-galactosidase LacA, domain 3"/>
    <property type="match status" value="1"/>
</dbReference>
<dbReference type="SUPFAM" id="SSF51011">
    <property type="entry name" value="Glycosyl hydrolase domain"/>
    <property type="match status" value="1"/>
</dbReference>
<dbReference type="SMART" id="SM01029">
    <property type="entry name" value="BetaGal_dom2"/>
    <property type="match status" value="1"/>
</dbReference>
<dbReference type="InterPro" id="IPR017853">
    <property type="entry name" value="GH"/>
</dbReference>
<comment type="catalytic activity">
    <reaction evidence="1 8">
        <text>Hydrolysis of terminal non-reducing beta-D-galactose residues in beta-D-galactosides.</text>
        <dbReference type="EC" id="3.2.1.23"/>
    </reaction>
</comment>
<reference evidence="12 13" key="1">
    <citation type="journal article" date="2024" name="IMA Fungus">
        <title>IMA Genome - F19 : A genome assembly and annotation guide to empower mycologists, including annotated draft genome sequences of Ceratocystis pirilliformis, Diaporthe australafricana, Fusarium ophioides, Paecilomyces lecythidis, and Sporothrix stenoceras.</title>
        <authorList>
            <person name="Aylward J."/>
            <person name="Wilson A.M."/>
            <person name="Visagie C.M."/>
            <person name="Spraker J."/>
            <person name="Barnes I."/>
            <person name="Buitendag C."/>
            <person name="Ceriani C."/>
            <person name="Del Mar Angel L."/>
            <person name="du Plessis D."/>
            <person name="Fuchs T."/>
            <person name="Gasser K."/>
            <person name="Kramer D."/>
            <person name="Li W."/>
            <person name="Munsamy K."/>
            <person name="Piso A."/>
            <person name="Price J.L."/>
            <person name="Sonnekus B."/>
            <person name="Thomas C."/>
            <person name="van der Nest A."/>
            <person name="van Dijk A."/>
            <person name="van Heerden A."/>
            <person name="van Vuuren N."/>
            <person name="Yilmaz N."/>
            <person name="Duong T.A."/>
            <person name="van der Merwe N.A."/>
            <person name="Wingfield M.J."/>
            <person name="Wingfield B.D."/>
        </authorList>
    </citation>
    <scope>NUCLEOTIDE SEQUENCE [LARGE SCALE GENOMIC DNA]</scope>
    <source>
        <strain evidence="12 13">CMW 18300</strain>
    </source>
</reference>
<dbReference type="EC" id="3.2.1.23" evidence="3 8"/>
<dbReference type="Proteomes" id="UP001583177">
    <property type="component" value="Unassembled WGS sequence"/>
</dbReference>
<feature type="chain" id="PRO_5046106610" description="Beta-galactosidase" evidence="10">
    <location>
        <begin position="23"/>
        <end position="1018"/>
    </location>
</feature>
<evidence type="ECO:0000256" key="8">
    <source>
        <dbReference type="RuleBase" id="RU000675"/>
    </source>
</evidence>